<protein>
    <submittedName>
        <fullName evidence="1">Uncharacterized protein</fullName>
    </submittedName>
</protein>
<dbReference type="PANTHER" id="PTHR31286">
    <property type="entry name" value="GLYCINE-RICH CELL WALL STRUCTURAL PROTEIN 1.8-LIKE"/>
    <property type="match status" value="1"/>
</dbReference>
<dbReference type="EMBL" id="PKMF04000044">
    <property type="protein sequence ID" value="KAK7855561.1"/>
    <property type="molecule type" value="Genomic_DNA"/>
</dbReference>
<comment type="caution">
    <text evidence="1">The sequence shown here is derived from an EMBL/GenBank/DDBJ whole genome shotgun (WGS) entry which is preliminary data.</text>
</comment>
<dbReference type="InterPro" id="IPR040256">
    <property type="entry name" value="At4g02000-like"/>
</dbReference>
<dbReference type="PANTHER" id="PTHR31286:SF167">
    <property type="entry name" value="OS09G0268800 PROTEIN"/>
    <property type="match status" value="1"/>
</dbReference>
<sequence length="187" mass="20781">SFPRNLVKEILVKAWNVINDIEVTVVDKNIFMFSFLHEADIHGLPLNKRSKENVLKIGSIAGKALDTDLIGPGSGIWSKSVRVRVELDIRCPLVPAWNVINDIEVTVVDKNIFMFSFLHEADIHGLPLNKRSKENVLKIGSIAGKALDTDLIGPGSGIWSKSVRVRVELDIRCPLVPGFPLERDNLP</sequence>
<evidence type="ECO:0000313" key="1">
    <source>
        <dbReference type="EMBL" id="KAK7855561.1"/>
    </source>
</evidence>
<proteinExistence type="predicted"/>
<name>A0AAW0LYQ3_QUESU</name>
<feature type="non-terminal residue" evidence="1">
    <location>
        <position position="187"/>
    </location>
</feature>
<accession>A0AAW0LYQ3</accession>
<gene>
    <name evidence="1" type="ORF">CFP56_027399</name>
</gene>
<keyword evidence="2" id="KW-1185">Reference proteome</keyword>
<feature type="non-terminal residue" evidence="1">
    <location>
        <position position="1"/>
    </location>
</feature>
<dbReference type="AlphaFoldDB" id="A0AAW0LYQ3"/>
<evidence type="ECO:0000313" key="2">
    <source>
        <dbReference type="Proteomes" id="UP000237347"/>
    </source>
</evidence>
<dbReference type="Proteomes" id="UP000237347">
    <property type="component" value="Unassembled WGS sequence"/>
</dbReference>
<organism evidence="1 2">
    <name type="scientific">Quercus suber</name>
    <name type="common">Cork oak</name>
    <dbReference type="NCBI Taxonomy" id="58331"/>
    <lineage>
        <taxon>Eukaryota</taxon>
        <taxon>Viridiplantae</taxon>
        <taxon>Streptophyta</taxon>
        <taxon>Embryophyta</taxon>
        <taxon>Tracheophyta</taxon>
        <taxon>Spermatophyta</taxon>
        <taxon>Magnoliopsida</taxon>
        <taxon>eudicotyledons</taxon>
        <taxon>Gunneridae</taxon>
        <taxon>Pentapetalae</taxon>
        <taxon>rosids</taxon>
        <taxon>fabids</taxon>
        <taxon>Fagales</taxon>
        <taxon>Fagaceae</taxon>
        <taxon>Quercus</taxon>
    </lineage>
</organism>
<reference evidence="1 2" key="1">
    <citation type="journal article" date="2018" name="Sci. Data">
        <title>The draft genome sequence of cork oak.</title>
        <authorList>
            <person name="Ramos A.M."/>
            <person name="Usie A."/>
            <person name="Barbosa P."/>
            <person name="Barros P.M."/>
            <person name="Capote T."/>
            <person name="Chaves I."/>
            <person name="Simoes F."/>
            <person name="Abreu I."/>
            <person name="Carrasquinho I."/>
            <person name="Faro C."/>
            <person name="Guimaraes J.B."/>
            <person name="Mendonca D."/>
            <person name="Nobrega F."/>
            <person name="Rodrigues L."/>
            <person name="Saibo N.J.M."/>
            <person name="Varela M.C."/>
            <person name="Egas C."/>
            <person name="Matos J."/>
            <person name="Miguel C.M."/>
            <person name="Oliveira M.M."/>
            <person name="Ricardo C.P."/>
            <person name="Goncalves S."/>
        </authorList>
    </citation>
    <scope>NUCLEOTIDE SEQUENCE [LARGE SCALE GENOMIC DNA]</scope>
    <source>
        <strain evidence="2">cv. HL8</strain>
    </source>
</reference>